<dbReference type="SUPFAM" id="SSF160991">
    <property type="entry name" value="CV3147-like"/>
    <property type="match status" value="1"/>
</dbReference>
<dbReference type="Gene3D" id="2.40.390.10">
    <property type="entry name" value="CV3147-like"/>
    <property type="match status" value="1"/>
</dbReference>
<dbReference type="EMBL" id="JAHHQF010000042">
    <property type="protein sequence ID" value="MBT9281680.1"/>
    <property type="molecule type" value="Genomic_DNA"/>
</dbReference>
<evidence type="ECO:0000313" key="5">
    <source>
        <dbReference type="Proteomes" id="UP000748108"/>
    </source>
</evidence>
<evidence type="ECO:0000313" key="4">
    <source>
        <dbReference type="EMBL" id="MBT9283540.1"/>
    </source>
</evidence>
<dbReference type="AlphaFoldDB" id="A0A947GB45"/>
<dbReference type="Pfam" id="PF20906">
    <property type="entry name" value="S-Me-THD_C"/>
    <property type="match status" value="1"/>
</dbReference>
<dbReference type="Gene3D" id="3.40.1610.10">
    <property type="entry name" value="CV3147-like domain"/>
    <property type="match status" value="1"/>
</dbReference>
<reference evidence="4" key="1">
    <citation type="journal article" date="2021" name="Microbiology">
        <title>Metagenomic Analysis of the Microbial Community in the Underground Coal Fire Area (Kemerovo Region, Russia) Revealed Predominance of Thermophilic Members of the Phyla Deinococcus-thermus, Aquificae, and Firmicutes.</title>
        <authorList>
            <person name="Kadnikov V."/>
            <person name="Mardanov A.V."/>
            <person name="Beletsky A.V."/>
            <person name="Karnachuk O.V."/>
            <person name="Ravin N.V."/>
        </authorList>
    </citation>
    <scope>NUCLEOTIDE SEQUENCE</scope>
    <source>
        <strain evidence="4">RBS10-49</strain>
    </source>
</reference>
<dbReference type="Pfam" id="PF06032">
    <property type="entry name" value="S-Me-THD_N"/>
    <property type="match status" value="1"/>
</dbReference>
<comment type="caution">
    <text evidence="4">The sequence shown here is derived from an EMBL/GenBank/DDBJ whole genome shotgun (WGS) entry which is preliminary data.</text>
</comment>
<sequence>MRTVDVQDLQSLAVGAAILGTGGGGDPYIGRLMAEQAIRENGPVTLLDPDELDDEALVLPTAMMGAPTVMIEKIPEGLEAVRALRAAEQRLGRRADATSPIECGGLNSMFPFIVAARTGLPVVDGDGMGRAFPELQMETFHVYGLSGTPAALADEHGSTVLLETPDNIRLEWLARGLTIRMGGHAHLVDYPMRGADFKRTAVWRTISMAIAIGEAVLQAPHRGQDPVEAIAEATQGTLYGRAVPLFEGKVVDVERRTEGGFAVGQATIAGLGPDAGATLVIRFQNENLAAVREGEVLAIVPDLIAVLDAETGMAVTTERLRYGQRVRVIGIPTPEIMRSDAALAVWGPQAFGLPWPFVPLERRFPDYYRRYGVPKGKEKYLEGGSHHP</sequence>
<gene>
    <name evidence="3" type="ORF">KM312_03285</name>
    <name evidence="4" type="ORF">KM312_13050</name>
</gene>
<feature type="domain" description="S-Me-THD N-terminal" evidence="1">
    <location>
        <begin position="7"/>
        <end position="163"/>
    </location>
</feature>
<dbReference type="EMBL" id="JAHHQF010000110">
    <property type="protein sequence ID" value="MBT9283540.1"/>
    <property type="molecule type" value="Genomic_DNA"/>
</dbReference>
<dbReference type="InterPro" id="IPR027479">
    <property type="entry name" value="S-Me-THD_N_sf"/>
</dbReference>
<protein>
    <submittedName>
        <fullName evidence="4">DUF917 domain-containing protein</fullName>
    </submittedName>
</protein>
<name>A0A947GB45_HYDSH</name>
<dbReference type="InterPro" id="IPR024071">
    <property type="entry name" value="S-Me-THD_C_sf"/>
</dbReference>
<accession>A0A947GB45</accession>
<dbReference type="InterPro" id="IPR010318">
    <property type="entry name" value="S-Me-THD_N"/>
</dbReference>
<dbReference type="InterPro" id="IPR048350">
    <property type="entry name" value="S-Me-THD-like_C"/>
</dbReference>
<dbReference type="Proteomes" id="UP000748108">
    <property type="component" value="Unassembled WGS sequence"/>
</dbReference>
<feature type="domain" description="S-Me-THD-like C-terminal" evidence="2">
    <location>
        <begin position="166"/>
        <end position="360"/>
    </location>
</feature>
<evidence type="ECO:0000313" key="3">
    <source>
        <dbReference type="EMBL" id="MBT9281680.1"/>
    </source>
</evidence>
<evidence type="ECO:0000259" key="1">
    <source>
        <dbReference type="Pfam" id="PF06032"/>
    </source>
</evidence>
<evidence type="ECO:0000259" key="2">
    <source>
        <dbReference type="Pfam" id="PF20906"/>
    </source>
</evidence>
<proteinExistence type="predicted"/>
<organism evidence="4 5">
    <name type="scientific">Hydrogenibacillus schlegelii</name>
    <name type="common">Bacillus schlegelii</name>
    <dbReference type="NCBI Taxonomy" id="1484"/>
    <lineage>
        <taxon>Bacteria</taxon>
        <taxon>Bacillati</taxon>
        <taxon>Bacillota</taxon>
        <taxon>Bacilli</taxon>
        <taxon>Bacillales</taxon>
        <taxon>Bacillales Family X. Incertae Sedis</taxon>
        <taxon>Hydrogenibacillus</taxon>
    </lineage>
</organism>